<dbReference type="Gene3D" id="3.30.420.240">
    <property type="match status" value="1"/>
</dbReference>
<evidence type="ECO:0000313" key="3">
    <source>
        <dbReference type="EMBL" id="MBD7909731.1"/>
    </source>
</evidence>
<keyword evidence="4" id="KW-1185">Reference proteome</keyword>
<sequence>MTNEEKFMKMWKNPILFIKNLLKITNKKGDVVPFALNKPQKAFIKDMKRFNIILKSRQMGLSVSICGLAIYYCITEKNCSCMLLSMSDASTRAIFNKLKIIYNSLPSAIKPKLIRNNRQELQFANGSIISCSTMGRSDQGRGSTCKLVHLSEFAFVDSEIASKQLLSLEQTLRPDGALIIETTANGLNFFHNMYQKSKKKENSYKPFFFNYLDGKEMFLDEYKEMQESFKSINGHSFGIDDLTEEESVLFKEYAQYGMDLDVLCWRRMKIGNSDIDQFNQEYPITDELAFISTGASVFDNQRVSDVIKALSLQKTKYLPKSKVGDLPSELMKFYGKSFFMYSKPGTGARYFIGVDSSEGVGKDYSTCVVLNKDGEEVAMFKNNKIKPYEFSDFVNALGRFYNKAHLVVEKASGGHAVIQRLRHDHKYMNMHKYKSYDQFNKIQWQIGFDTNAKTKGLIINDLREMFDKGQILINSIDTVEEMKVFEIKENGSMGAMGGYHDDLVMGTALAIVGVKAGTYYKW</sequence>
<dbReference type="InterPro" id="IPR035421">
    <property type="entry name" value="Terminase_6C"/>
</dbReference>
<protein>
    <recommendedName>
        <fullName evidence="2">Terminase large subunit gp17-like C-terminal domain-containing protein</fullName>
    </recommendedName>
</protein>
<dbReference type="RefSeq" id="WP_191767395.1">
    <property type="nucleotide sequence ID" value="NZ_JACSRA010000001.1"/>
</dbReference>
<dbReference type="Proteomes" id="UP000627781">
    <property type="component" value="Unassembled WGS sequence"/>
</dbReference>
<evidence type="ECO:0000256" key="1">
    <source>
        <dbReference type="ARBA" id="ARBA00022612"/>
    </source>
</evidence>
<comment type="caution">
    <text evidence="3">The sequence shown here is derived from an EMBL/GenBank/DDBJ whole genome shotgun (WGS) entry which is preliminary data.</text>
</comment>
<proteinExistence type="predicted"/>
<reference evidence="3 4" key="1">
    <citation type="submission" date="2020-08" db="EMBL/GenBank/DDBJ databases">
        <title>A Genomic Blueprint of the Chicken Gut Microbiome.</title>
        <authorList>
            <person name="Gilroy R."/>
            <person name="Ravi A."/>
            <person name="Getino M."/>
            <person name="Pursley I."/>
            <person name="Horton D.L."/>
            <person name="Alikhan N.-F."/>
            <person name="Baker D."/>
            <person name="Gharbi K."/>
            <person name="Hall N."/>
            <person name="Watson M."/>
            <person name="Adriaenssens E.M."/>
            <person name="Foster-Nyarko E."/>
            <person name="Jarju S."/>
            <person name="Secka A."/>
            <person name="Antonio M."/>
            <person name="Oren A."/>
            <person name="Chaudhuri R."/>
            <person name="La Ragione R.M."/>
            <person name="Hildebrand F."/>
            <person name="Pallen M.J."/>
        </authorList>
    </citation>
    <scope>NUCLEOTIDE SEQUENCE [LARGE SCALE GENOMIC DNA]</scope>
    <source>
        <strain evidence="3 4">Sa3CVN1</strain>
    </source>
</reference>
<gene>
    <name evidence="3" type="ORF">H9661_00045</name>
</gene>
<evidence type="ECO:0000259" key="2">
    <source>
        <dbReference type="Pfam" id="PF17289"/>
    </source>
</evidence>
<name>A0ABR8PNG7_9CLOT</name>
<dbReference type="InterPro" id="IPR027417">
    <property type="entry name" value="P-loop_NTPase"/>
</dbReference>
<dbReference type="Gene3D" id="3.40.50.300">
    <property type="entry name" value="P-loop containing nucleotide triphosphate hydrolases"/>
    <property type="match status" value="1"/>
</dbReference>
<accession>A0ABR8PNG7</accession>
<evidence type="ECO:0000313" key="4">
    <source>
        <dbReference type="Proteomes" id="UP000627781"/>
    </source>
</evidence>
<dbReference type="EMBL" id="JACSRA010000001">
    <property type="protein sequence ID" value="MBD7909731.1"/>
    <property type="molecule type" value="Genomic_DNA"/>
</dbReference>
<keyword evidence="1" id="KW-1188">Viral release from host cell</keyword>
<feature type="domain" description="Terminase large subunit gp17-like C-terminal" evidence="2">
    <location>
        <begin position="352"/>
        <end position="510"/>
    </location>
</feature>
<dbReference type="Pfam" id="PF17289">
    <property type="entry name" value="Terminase_6C"/>
    <property type="match status" value="1"/>
</dbReference>
<organism evidence="3 4">
    <name type="scientific">Clostridium cibarium</name>
    <dbReference type="NCBI Taxonomy" id="2762247"/>
    <lineage>
        <taxon>Bacteria</taxon>
        <taxon>Bacillati</taxon>
        <taxon>Bacillota</taxon>
        <taxon>Clostridia</taxon>
        <taxon>Eubacteriales</taxon>
        <taxon>Clostridiaceae</taxon>
        <taxon>Clostridium</taxon>
    </lineage>
</organism>